<name>A0A9W5VW57_9ACTO</name>
<dbReference type="PANTHER" id="PTHR47816">
    <property type="entry name" value="RIBOSOMAL RNA SMALL SUBUNIT METHYLTRANSFERASE C"/>
    <property type="match status" value="1"/>
</dbReference>
<dbReference type="Gene3D" id="3.40.50.150">
    <property type="entry name" value="Vaccinia Virus protein VP39"/>
    <property type="match status" value="1"/>
</dbReference>
<organism evidence="4 5">
    <name type="scientific">Gleimia europaea ACS-120-V-Col10b</name>
    <dbReference type="NCBI Taxonomy" id="883069"/>
    <lineage>
        <taxon>Bacteria</taxon>
        <taxon>Bacillati</taxon>
        <taxon>Actinomycetota</taxon>
        <taxon>Actinomycetes</taxon>
        <taxon>Actinomycetales</taxon>
        <taxon>Actinomycetaceae</taxon>
        <taxon>Gleimia</taxon>
    </lineage>
</organism>
<keyword evidence="1" id="KW-0489">Methyltransferase</keyword>
<evidence type="ECO:0000313" key="4">
    <source>
        <dbReference type="EMBL" id="EPD30588.1"/>
    </source>
</evidence>
<keyword evidence="5" id="KW-1185">Reference proteome</keyword>
<evidence type="ECO:0000259" key="3">
    <source>
        <dbReference type="Pfam" id="PF05175"/>
    </source>
</evidence>
<dbReference type="Proteomes" id="UP000014387">
    <property type="component" value="Unassembled WGS sequence"/>
</dbReference>
<dbReference type="InterPro" id="IPR007848">
    <property type="entry name" value="Small_mtfrase_dom"/>
</dbReference>
<evidence type="ECO:0000256" key="1">
    <source>
        <dbReference type="ARBA" id="ARBA00022603"/>
    </source>
</evidence>
<dbReference type="OrthoDB" id="9764961at2"/>
<proteinExistence type="predicted"/>
<dbReference type="InterPro" id="IPR046977">
    <property type="entry name" value="RsmC/RlmG"/>
</dbReference>
<protein>
    <recommendedName>
        <fullName evidence="3">Methyltransferase small domain-containing protein</fullName>
    </recommendedName>
</protein>
<dbReference type="GO" id="GO:0032259">
    <property type="term" value="P:methylation"/>
    <property type="evidence" value="ECO:0007669"/>
    <property type="project" value="UniProtKB-KW"/>
</dbReference>
<dbReference type="InterPro" id="IPR029063">
    <property type="entry name" value="SAM-dependent_MTases_sf"/>
</dbReference>
<evidence type="ECO:0000256" key="2">
    <source>
        <dbReference type="ARBA" id="ARBA00022679"/>
    </source>
</evidence>
<evidence type="ECO:0000313" key="5">
    <source>
        <dbReference type="Proteomes" id="UP000014387"/>
    </source>
</evidence>
<reference evidence="4 5" key="1">
    <citation type="submission" date="2013-05" db="EMBL/GenBank/DDBJ databases">
        <title>The Genome Sequence of Actinomyces europaeus ACS-120-V-COL10B.</title>
        <authorList>
            <consortium name="The Broad Institute Genomics Platform"/>
            <person name="Earl A."/>
            <person name="Ward D."/>
            <person name="Feldgarden M."/>
            <person name="Gevers D."/>
            <person name="Saerens B."/>
            <person name="Vaneechoutte M."/>
            <person name="Walker B."/>
            <person name="Young S."/>
            <person name="Zeng Q."/>
            <person name="Gargeya S."/>
            <person name="Fitzgerald M."/>
            <person name="Haas B."/>
            <person name="Abouelleil A."/>
            <person name="Allen A.W."/>
            <person name="Alvarado L."/>
            <person name="Arachchi H.M."/>
            <person name="Berlin A.M."/>
            <person name="Chapman S.B."/>
            <person name="Gainer-Dewar J."/>
            <person name="Goldberg J."/>
            <person name="Griggs A."/>
            <person name="Gujja S."/>
            <person name="Hansen M."/>
            <person name="Howarth C."/>
            <person name="Imamovic A."/>
            <person name="Ireland A."/>
            <person name="Larimer J."/>
            <person name="McCowan C."/>
            <person name="Murphy C."/>
            <person name="Pearson M."/>
            <person name="Poon T.W."/>
            <person name="Priest M."/>
            <person name="Roberts A."/>
            <person name="Saif S."/>
            <person name="Shea T."/>
            <person name="Sisk P."/>
            <person name="Sykes S."/>
            <person name="Wortman J."/>
            <person name="Nusbaum C."/>
            <person name="Birren B."/>
        </authorList>
    </citation>
    <scope>NUCLEOTIDE SEQUENCE [LARGE SCALE GENOMIC DNA]</scope>
    <source>
        <strain evidence="4 5">ACS-120-V-Col10b</strain>
    </source>
</reference>
<gene>
    <name evidence="4" type="ORF">HMPREF9238_00334</name>
</gene>
<dbReference type="CDD" id="cd02440">
    <property type="entry name" value="AdoMet_MTases"/>
    <property type="match status" value="1"/>
</dbReference>
<dbReference type="Pfam" id="PF05175">
    <property type="entry name" value="MTS"/>
    <property type="match status" value="1"/>
</dbReference>
<dbReference type="SUPFAM" id="SSF53335">
    <property type="entry name" value="S-adenosyl-L-methionine-dependent methyltransferases"/>
    <property type="match status" value="1"/>
</dbReference>
<dbReference type="EMBL" id="AGWN01000001">
    <property type="protein sequence ID" value="EPD30588.1"/>
    <property type="molecule type" value="Genomic_DNA"/>
</dbReference>
<dbReference type="GO" id="GO:0008757">
    <property type="term" value="F:S-adenosylmethionine-dependent methyltransferase activity"/>
    <property type="evidence" value="ECO:0007669"/>
    <property type="project" value="InterPro"/>
</dbReference>
<accession>A0A9W5VW57</accession>
<keyword evidence="2" id="KW-0808">Transferase</keyword>
<feature type="domain" description="Methyltransferase small" evidence="3">
    <location>
        <begin position="31"/>
        <end position="198"/>
    </location>
</feature>
<sequence>MTKHYFSNSPVATADELRPLAMDVRGVHLDMVVSDAVFSSHKLDLGTKALLLEAPEPPETGTFLDLGCGWGPISITLGKLSPQANIWAVDINQRALDLTRKNAKRNHVKLFVEFADKALERATNEGVKFDLIWSNPPIRIGKLALQEMLTNWLSLLSDTGEAWLVVARNLGADSLIKWLGEQGWQAEKAHSKKGYRIIRVRR</sequence>
<dbReference type="AlphaFoldDB" id="A0A9W5VW57"/>
<dbReference type="RefSeq" id="WP_016443700.1">
    <property type="nucleotide sequence ID" value="NZ_KE150266.1"/>
</dbReference>
<comment type="caution">
    <text evidence="4">The sequence shown here is derived from an EMBL/GenBank/DDBJ whole genome shotgun (WGS) entry which is preliminary data.</text>
</comment>
<dbReference type="PANTHER" id="PTHR47816:SF4">
    <property type="entry name" value="RIBOSOMAL RNA SMALL SUBUNIT METHYLTRANSFERASE C"/>
    <property type="match status" value="1"/>
</dbReference>